<dbReference type="RefSeq" id="XP_003293992.1">
    <property type="nucleotide sequence ID" value="XM_003293944.1"/>
</dbReference>
<gene>
    <name evidence="2" type="ORF">DICPUDRAFT_42812</name>
</gene>
<protein>
    <submittedName>
        <fullName evidence="2">Uncharacterized protein</fullName>
    </submittedName>
</protein>
<feature type="compositionally biased region" description="Basic and acidic residues" evidence="1">
    <location>
        <begin position="87"/>
        <end position="98"/>
    </location>
</feature>
<accession>F1A2V2</accession>
<name>F1A2V2_DICPU</name>
<keyword evidence="3" id="KW-1185">Reference proteome</keyword>
<reference evidence="3" key="1">
    <citation type="journal article" date="2011" name="Genome Biol.">
        <title>Comparative genomics of the social amoebae Dictyostelium discoideum and Dictyostelium purpureum.</title>
        <authorList>
            <consortium name="US DOE Joint Genome Institute (JGI-PGF)"/>
            <person name="Sucgang R."/>
            <person name="Kuo A."/>
            <person name="Tian X."/>
            <person name="Salerno W."/>
            <person name="Parikh A."/>
            <person name="Feasley C.L."/>
            <person name="Dalin E."/>
            <person name="Tu H."/>
            <person name="Huang E."/>
            <person name="Barry K."/>
            <person name="Lindquist E."/>
            <person name="Shapiro H."/>
            <person name="Bruce D."/>
            <person name="Schmutz J."/>
            <person name="Salamov A."/>
            <person name="Fey P."/>
            <person name="Gaudet P."/>
            <person name="Anjard C."/>
            <person name="Babu M.M."/>
            <person name="Basu S."/>
            <person name="Bushmanova Y."/>
            <person name="van der Wel H."/>
            <person name="Katoh-Kurasawa M."/>
            <person name="Dinh C."/>
            <person name="Coutinho P.M."/>
            <person name="Saito T."/>
            <person name="Elias M."/>
            <person name="Schaap P."/>
            <person name="Kay R.R."/>
            <person name="Henrissat B."/>
            <person name="Eichinger L."/>
            <person name="Rivero F."/>
            <person name="Putnam N.H."/>
            <person name="West C.M."/>
            <person name="Loomis W.F."/>
            <person name="Chisholm R.L."/>
            <person name="Shaulsky G."/>
            <person name="Strassmann J.E."/>
            <person name="Queller D.C."/>
            <person name="Kuspa A."/>
            <person name="Grigoriev I.V."/>
        </authorList>
    </citation>
    <scope>NUCLEOTIDE SEQUENCE [LARGE SCALE GENOMIC DNA]</scope>
    <source>
        <strain evidence="3">QSDP1</strain>
    </source>
</reference>
<dbReference type="AlphaFoldDB" id="F1A2V2"/>
<dbReference type="KEGG" id="dpp:DICPUDRAFT_42812"/>
<evidence type="ECO:0000313" key="3">
    <source>
        <dbReference type="Proteomes" id="UP000001064"/>
    </source>
</evidence>
<feature type="region of interest" description="Disordered" evidence="1">
    <location>
        <begin position="79"/>
        <end position="98"/>
    </location>
</feature>
<evidence type="ECO:0000313" key="2">
    <source>
        <dbReference type="EMBL" id="EGC29483.1"/>
    </source>
</evidence>
<dbReference type="VEuPathDB" id="AmoebaDB:DICPUDRAFT_42812"/>
<dbReference type="Proteomes" id="UP000001064">
    <property type="component" value="Unassembled WGS sequence"/>
</dbReference>
<dbReference type="GeneID" id="10505308"/>
<sequence>MGGCTEECRQKYIKALEELSDAIKAHINLIKSLKKNEDGTLPSFYMGDVYACCEGNLDPRMNYNLNIQDLFNVNLQDLDFPNLKKGNSNEKQREENKN</sequence>
<dbReference type="InParanoid" id="F1A2V2"/>
<evidence type="ECO:0000256" key="1">
    <source>
        <dbReference type="SAM" id="MobiDB-lite"/>
    </source>
</evidence>
<organism evidence="2 3">
    <name type="scientific">Dictyostelium purpureum</name>
    <name type="common">Slime mold</name>
    <dbReference type="NCBI Taxonomy" id="5786"/>
    <lineage>
        <taxon>Eukaryota</taxon>
        <taxon>Amoebozoa</taxon>
        <taxon>Evosea</taxon>
        <taxon>Eumycetozoa</taxon>
        <taxon>Dictyostelia</taxon>
        <taxon>Dictyosteliales</taxon>
        <taxon>Dictyosteliaceae</taxon>
        <taxon>Dictyostelium</taxon>
    </lineage>
</organism>
<proteinExistence type="predicted"/>
<dbReference type="EMBL" id="GL871426">
    <property type="protein sequence ID" value="EGC29483.1"/>
    <property type="molecule type" value="Genomic_DNA"/>
</dbReference>